<dbReference type="SUPFAM" id="SSF81606">
    <property type="entry name" value="PP2C-like"/>
    <property type="match status" value="1"/>
</dbReference>
<evidence type="ECO:0000256" key="1">
    <source>
        <dbReference type="ARBA" id="ARBA00001936"/>
    </source>
</evidence>
<dbReference type="EC" id="3.1.3.16" evidence="3"/>
<dbReference type="PROSITE" id="PS51746">
    <property type="entry name" value="PPM_2"/>
    <property type="match status" value="1"/>
</dbReference>
<name>A0AAD5H371_9CHLO</name>
<comment type="cofactor">
    <cofactor evidence="1">
        <name>Mn(2+)</name>
        <dbReference type="ChEBI" id="CHEBI:29035"/>
    </cofactor>
</comment>
<keyword evidence="6" id="KW-0460">Magnesium</keyword>
<reference evidence="12" key="1">
    <citation type="submission" date="2020-11" db="EMBL/GenBank/DDBJ databases">
        <title>Chlorella ohadii genome sequencing and assembly.</title>
        <authorList>
            <person name="Murik O."/>
            <person name="Treves H."/>
            <person name="Kedem I."/>
            <person name="Shotland Y."/>
            <person name="Kaplan A."/>
        </authorList>
    </citation>
    <scope>NUCLEOTIDE SEQUENCE</scope>
    <source>
        <strain evidence="12">1</strain>
    </source>
</reference>
<feature type="region of interest" description="Disordered" evidence="10">
    <location>
        <begin position="1"/>
        <end position="79"/>
    </location>
</feature>
<evidence type="ECO:0000256" key="7">
    <source>
        <dbReference type="ARBA" id="ARBA00022912"/>
    </source>
</evidence>
<dbReference type="Pfam" id="PF00481">
    <property type="entry name" value="PP2C"/>
    <property type="match status" value="2"/>
</dbReference>
<gene>
    <name evidence="12" type="ORF">COHA_007678</name>
</gene>
<dbReference type="EMBL" id="JADXDR010000124">
    <property type="protein sequence ID" value="KAI7838535.1"/>
    <property type="molecule type" value="Genomic_DNA"/>
</dbReference>
<comment type="cofactor">
    <cofactor evidence="2">
        <name>Mg(2+)</name>
        <dbReference type="ChEBI" id="CHEBI:18420"/>
    </cofactor>
</comment>
<evidence type="ECO:0000259" key="11">
    <source>
        <dbReference type="PROSITE" id="PS51746"/>
    </source>
</evidence>
<feature type="region of interest" description="Disordered" evidence="10">
    <location>
        <begin position="169"/>
        <end position="190"/>
    </location>
</feature>
<dbReference type="CDD" id="cd00143">
    <property type="entry name" value="PP2Cc"/>
    <property type="match status" value="1"/>
</dbReference>
<evidence type="ECO:0000313" key="13">
    <source>
        <dbReference type="Proteomes" id="UP001205105"/>
    </source>
</evidence>
<evidence type="ECO:0000256" key="4">
    <source>
        <dbReference type="ARBA" id="ARBA00022723"/>
    </source>
</evidence>
<keyword evidence="13" id="KW-1185">Reference proteome</keyword>
<keyword evidence="5 9" id="KW-0378">Hydrolase</keyword>
<evidence type="ECO:0000256" key="3">
    <source>
        <dbReference type="ARBA" id="ARBA00013081"/>
    </source>
</evidence>
<dbReference type="GO" id="GO:0004722">
    <property type="term" value="F:protein serine/threonine phosphatase activity"/>
    <property type="evidence" value="ECO:0007669"/>
    <property type="project" value="UniProtKB-EC"/>
</dbReference>
<dbReference type="GO" id="GO:0046872">
    <property type="term" value="F:metal ion binding"/>
    <property type="evidence" value="ECO:0007669"/>
    <property type="project" value="UniProtKB-KW"/>
</dbReference>
<feature type="domain" description="PPM-type phosphatase" evidence="11">
    <location>
        <begin position="87"/>
        <end position="446"/>
    </location>
</feature>
<evidence type="ECO:0000313" key="12">
    <source>
        <dbReference type="EMBL" id="KAI7838535.1"/>
    </source>
</evidence>
<dbReference type="Proteomes" id="UP001205105">
    <property type="component" value="Unassembled WGS sequence"/>
</dbReference>
<dbReference type="SMART" id="SM00332">
    <property type="entry name" value="PP2Cc"/>
    <property type="match status" value="1"/>
</dbReference>
<dbReference type="PANTHER" id="PTHR13832">
    <property type="entry name" value="PROTEIN PHOSPHATASE 2C"/>
    <property type="match status" value="1"/>
</dbReference>
<keyword evidence="8" id="KW-0464">Manganese</keyword>
<evidence type="ECO:0000256" key="6">
    <source>
        <dbReference type="ARBA" id="ARBA00022842"/>
    </source>
</evidence>
<evidence type="ECO:0000256" key="2">
    <source>
        <dbReference type="ARBA" id="ARBA00001946"/>
    </source>
</evidence>
<dbReference type="InterPro" id="IPR000222">
    <property type="entry name" value="PP2C_BS"/>
</dbReference>
<dbReference type="InterPro" id="IPR015655">
    <property type="entry name" value="PP2C"/>
</dbReference>
<dbReference type="PANTHER" id="PTHR13832:SF699">
    <property type="entry name" value="INTEGRIN-LINKED KINASE-ASSOCIATED SERINE_THREONINE PHOSPHATASE 2C"/>
    <property type="match status" value="1"/>
</dbReference>
<feature type="compositionally biased region" description="Low complexity" evidence="10">
    <location>
        <begin position="169"/>
        <end position="189"/>
    </location>
</feature>
<accession>A0AAD5H371</accession>
<protein>
    <recommendedName>
        <fullName evidence="3">protein-serine/threonine phosphatase</fullName>
        <ecNumber evidence="3">3.1.3.16</ecNumber>
    </recommendedName>
</protein>
<dbReference type="InterPro" id="IPR001932">
    <property type="entry name" value="PPM-type_phosphatase-like_dom"/>
</dbReference>
<evidence type="ECO:0000256" key="5">
    <source>
        <dbReference type="ARBA" id="ARBA00022801"/>
    </source>
</evidence>
<dbReference type="AlphaFoldDB" id="A0AAD5H371"/>
<dbReference type="InterPro" id="IPR036457">
    <property type="entry name" value="PPM-type-like_dom_sf"/>
</dbReference>
<sequence>MGLFDALPPPKANSAAAAAAPAAAAPAKRPADSKPSAATDDSSKKARSAASLDLLPSSSSDISTVQLPSAGTAAAEESGRPRWTALEAAYSEDSGSRLSMEDVAAIDLSAAPADAPGCRLAFVGIFDGHGGKNVAQFAAQNLHSSVLQAGLAAEAARVAAAAAAAAGGSGSGAANAQQQQAAGAPSSGQPSVKACKAAVAEGFKELDRRVLEQCAAASWPDGCTAVAVWVLGDTVLVANVGDARCVLARRPAETTAGQPVAAGIPAAAQQQATEAAGPTAAAGATGAAAAAAVAVAAAAPTGGDPVAAGQPALPPLKAITLTREHKAIFPAERQRIEKAGSFVSADGRLAGRIEVSRAFGDRAFKKQGMSAVPDVQAFQINRRDAFLLLACDGFWGVFGPQDAVDFAQRELEAKGNSVKQTCNRLIHEAIRERKCKDNCTVLLLRFDHGSSA</sequence>
<proteinExistence type="inferred from homology"/>
<dbReference type="Gene3D" id="3.60.40.10">
    <property type="entry name" value="PPM-type phosphatase domain"/>
    <property type="match status" value="1"/>
</dbReference>
<dbReference type="PROSITE" id="PS01032">
    <property type="entry name" value="PPM_1"/>
    <property type="match status" value="1"/>
</dbReference>
<organism evidence="12 13">
    <name type="scientific">Chlorella ohadii</name>
    <dbReference type="NCBI Taxonomy" id="2649997"/>
    <lineage>
        <taxon>Eukaryota</taxon>
        <taxon>Viridiplantae</taxon>
        <taxon>Chlorophyta</taxon>
        <taxon>core chlorophytes</taxon>
        <taxon>Trebouxiophyceae</taxon>
        <taxon>Chlorellales</taxon>
        <taxon>Chlorellaceae</taxon>
        <taxon>Chlorella clade</taxon>
        <taxon>Chlorella</taxon>
    </lineage>
</organism>
<feature type="compositionally biased region" description="Low complexity" evidence="10">
    <location>
        <begin position="48"/>
        <end position="63"/>
    </location>
</feature>
<comment type="similarity">
    <text evidence="9">Belongs to the PP2C family.</text>
</comment>
<evidence type="ECO:0000256" key="10">
    <source>
        <dbReference type="SAM" id="MobiDB-lite"/>
    </source>
</evidence>
<feature type="compositionally biased region" description="Low complexity" evidence="10">
    <location>
        <begin position="12"/>
        <end position="40"/>
    </location>
</feature>
<keyword evidence="7 9" id="KW-0904">Protein phosphatase</keyword>
<comment type="caution">
    <text evidence="12">The sequence shown here is derived from an EMBL/GenBank/DDBJ whole genome shotgun (WGS) entry which is preliminary data.</text>
</comment>
<evidence type="ECO:0000256" key="8">
    <source>
        <dbReference type="ARBA" id="ARBA00023211"/>
    </source>
</evidence>
<keyword evidence="4" id="KW-0479">Metal-binding</keyword>
<evidence type="ECO:0000256" key="9">
    <source>
        <dbReference type="RuleBase" id="RU003465"/>
    </source>
</evidence>